<evidence type="ECO:0000313" key="8">
    <source>
        <dbReference type="EMBL" id="WPU95805.1"/>
    </source>
</evidence>
<name>A0ABZ0TRQ1_9SPHI</name>
<feature type="transmembrane region" description="Helical" evidence="7">
    <location>
        <begin position="263"/>
        <end position="284"/>
    </location>
</feature>
<feature type="transmembrane region" description="Helical" evidence="7">
    <location>
        <begin position="162"/>
        <end position="184"/>
    </location>
</feature>
<feature type="transmembrane region" description="Helical" evidence="7">
    <location>
        <begin position="6"/>
        <end position="25"/>
    </location>
</feature>
<dbReference type="RefSeq" id="WP_321564911.1">
    <property type="nucleotide sequence ID" value="NZ_CP139558.1"/>
</dbReference>
<dbReference type="PANTHER" id="PTHR22926">
    <property type="entry name" value="PHOSPHO-N-ACETYLMURAMOYL-PENTAPEPTIDE-TRANSFERASE"/>
    <property type="match status" value="1"/>
</dbReference>
<evidence type="ECO:0000256" key="1">
    <source>
        <dbReference type="ARBA" id="ARBA00004651"/>
    </source>
</evidence>
<sequence length="323" mass="36876">MNFLTLLIIFFVLFTIELGYFKLAFKYRIIDHPNHRSSHAKITIRGGGMIFSMALLLSPLYYNWEYGYFLLGLFLISLVSFIDDIKPVSHKIRILFHLTAAALLFYQTGIFHLPLYWAILGFIFVIGSINAVNFMDGINGITGSFGLVTLSTLYYINKSIVVFTAEYFLILPILGLLVFVFFNFRKKAKCFAGDVGSVSLGFIVLFFLIELILKTNNLNYLFLLLVYGLDTISTIIFRIIRKENIFEAHRNHFYQFLVNKKRVPHLVVAGSYTIAQGIVNLIVINILPLSIVNLSLVMVATMSAFILIRINMEGQYEILNVKT</sequence>
<accession>A0ABZ0TRQ1</accession>
<dbReference type="InterPro" id="IPR000715">
    <property type="entry name" value="Glycosyl_transferase_4"/>
</dbReference>
<gene>
    <name evidence="8" type="ORF">SNE25_09775</name>
</gene>
<evidence type="ECO:0000313" key="9">
    <source>
        <dbReference type="Proteomes" id="UP001324380"/>
    </source>
</evidence>
<keyword evidence="6 7" id="KW-0472">Membrane</keyword>
<dbReference type="Proteomes" id="UP001324380">
    <property type="component" value="Chromosome"/>
</dbReference>
<keyword evidence="9" id="KW-1185">Reference proteome</keyword>
<dbReference type="PANTHER" id="PTHR22926:SF3">
    <property type="entry name" value="UNDECAPRENYL-PHOSPHATE ALPHA-N-ACETYLGLUCOSAMINYL 1-PHOSPHATE TRANSFERASE"/>
    <property type="match status" value="1"/>
</dbReference>
<keyword evidence="4 7" id="KW-0812">Transmembrane</keyword>
<feature type="transmembrane region" description="Helical" evidence="7">
    <location>
        <begin position="219"/>
        <end position="240"/>
    </location>
</feature>
<keyword evidence="2" id="KW-1003">Cell membrane</keyword>
<protein>
    <submittedName>
        <fullName evidence="8">Glycosyltransferase family 4 protein</fullName>
    </submittedName>
</protein>
<dbReference type="CDD" id="cd06854">
    <property type="entry name" value="GT_WbpL_WbcO_like"/>
    <property type="match status" value="1"/>
</dbReference>
<feature type="transmembrane region" description="Helical" evidence="7">
    <location>
        <begin position="191"/>
        <end position="213"/>
    </location>
</feature>
<evidence type="ECO:0000256" key="7">
    <source>
        <dbReference type="SAM" id="Phobius"/>
    </source>
</evidence>
<feature type="transmembrane region" description="Helical" evidence="7">
    <location>
        <begin position="115"/>
        <end position="132"/>
    </location>
</feature>
<dbReference type="Pfam" id="PF00953">
    <property type="entry name" value="Glycos_transf_4"/>
    <property type="match status" value="1"/>
</dbReference>
<evidence type="ECO:0000256" key="3">
    <source>
        <dbReference type="ARBA" id="ARBA00022679"/>
    </source>
</evidence>
<evidence type="ECO:0000256" key="5">
    <source>
        <dbReference type="ARBA" id="ARBA00022989"/>
    </source>
</evidence>
<evidence type="ECO:0000256" key="6">
    <source>
        <dbReference type="ARBA" id="ARBA00023136"/>
    </source>
</evidence>
<evidence type="ECO:0000256" key="2">
    <source>
        <dbReference type="ARBA" id="ARBA00022475"/>
    </source>
</evidence>
<comment type="subcellular location">
    <subcellularLocation>
        <location evidence="1">Cell membrane</location>
        <topology evidence="1">Multi-pass membrane protein</topology>
    </subcellularLocation>
</comment>
<feature type="transmembrane region" description="Helical" evidence="7">
    <location>
        <begin position="92"/>
        <end position="109"/>
    </location>
</feature>
<feature type="transmembrane region" description="Helical" evidence="7">
    <location>
        <begin position="68"/>
        <end position="85"/>
    </location>
</feature>
<feature type="transmembrane region" description="Helical" evidence="7">
    <location>
        <begin position="46"/>
        <end position="62"/>
    </location>
</feature>
<feature type="transmembrane region" description="Helical" evidence="7">
    <location>
        <begin position="290"/>
        <end position="308"/>
    </location>
</feature>
<organism evidence="8 9">
    <name type="scientific">Mucilaginibacter sabulilitoris</name>
    <dbReference type="NCBI Taxonomy" id="1173583"/>
    <lineage>
        <taxon>Bacteria</taxon>
        <taxon>Pseudomonadati</taxon>
        <taxon>Bacteroidota</taxon>
        <taxon>Sphingobacteriia</taxon>
        <taxon>Sphingobacteriales</taxon>
        <taxon>Sphingobacteriaceae</taxon>
        <taxon>Mucilaginibacter</taxon>
    </lineage>
</organism>
<dbReference type="EMBL" id="CP139558">
    <property type="protein sequence ID" value="WPU95805.1"/>
    <property type="molecule type" value="Genomic_DNA"/>
</dbReference>
<keyword evidence="3" id="KW-0808">Transferase</keyword>
<feature type="transmembrane region" description="Helical" evidence="7">
    <location>
        <begin position="139"/>
        <end position="156"/>
    </location>
</feature>
<reference evidence="8 9" key="1">
    <citation type="submission" date="2023-11" db="EMBL/GenBank/DDBJ databases">
        <title>Analysis of the Genomes of Mucilaginibacter gossypii cycad 4 and M. sabulilitoris SNA2: microbes with the potential for plant growth promotion.</title>
        <authorList>
            <person name="Hirsch A.M."/>
            <person name="Humm E."/>
            <person name="Rubbi M."/>
            <person name="Del Vecchio G."/>
            <person name="Ha S.M."/>
            <person name="Pellegrini M."/>
            <person name="Gunsalus R.P."/>
        </authorList>
    </citation>
    <scope>NUCLEOTIDE SEQUENCE [LARGE SCALE GENOMIC DNA]</scope>
    <source>
        <strain evidence="8 9">SNA2</strain>
    </source>
</reference>
<keyword evidence="5 7" id="KW-1133">Transmembrane helix</keyword>
<proteinExistence type="predicted"/>
<evidence type="ECO:0000256" key="4">
    <source>
        <dbReference type="ARBA" id="ARBA00022692"/>
    </source>
</evidence>